<proteinExistence type="inferred from homology"/>
<evidence type="ECO:0000256" key="5">
    <source>
        <dbReference type="ARBA" id="ARBA00022801"/>
    </source>
</evidence>
<protein>
    <recommendedName>
        <fullName evidence="3">5'-nucleotidase</fullName>
        <ecNumber evidence="3">3.1.3.5</ecNumber>
    </recommendedName>
</protein>
<gene>
    <name evidence="8" type="ORF">FOF44_15485</name>
</gene>
<feature type="signal peptide" evidence="6">
    <location>
        <begin position="1"/>
        <end position="25"/>
    </location>
</feature>
<evidence type="ECO:0000256" key="2">
    <source>
        <dbReference type="ARBA" id="ARBA00011062"/>
    </source>
</evidence>
<dbReference type="GO" id="GO:0046872">
    <property type="term" value="F:metal ion binding"/>
    <property type="evidence" value="ECO:0007669"/>
    <property type="project" value="UniProtKB-KW"/>
</dbReference>
<dbReference type="OrthoDB" id="9780815at2"/>
<dbReference type="InterPro" id="IPR030048">
    <property type="entry name" value="SurE"/>
</dbReference>
<accession>A0A557NYE1</accession>
<dbReference type="AlphaFoldDB" id="A0A557NYE1"/>
<dbReference type="InterPro" id="IPR036523">
    <property type="entry name" value="SurE-like_sf"/>
</dbReference>
<evidence type="ECO:0000256" key="4">
    <source>
        <dbReference type="ARBA" id="ARBA00022723"/>
    </source>
</evidence>
<keyword evidence="6" id="KW-0732">Signal</keyword>
<name>A0A557NYE1_9VIBR</name>
<dbReference type="Pfam" id="PF01975">
    <property type="entry name" value="SurE"/>
    <property type="match status" value="1"/>
</dbReference>
<feature type="chain" id="PRO_5022110515" description="5'-nucleotidase" evidence="6">
    <location>
        <begin position="26"/>
        <end position="335"/>
    </location>
</feature>
<dbReference type="Gene3D" id="3.40.1210.10">
    <property type="entry name" value="Survival protein SurE-like phosphatase/nucleotidase"/>
    <property type="match status" value="1"/>
</dbReference>
<dbReference type="SUPFAM" id="SSF64167">
    <property type="entry name" value="SurE-like"/>
    <property type="match status" value="1"/>
</dbReference>
<evidence type="ECO:0000256" key="1">
    <source>
        <dbReference type="ARBA" id="ARBA00000815"/>
    </source>
</evidence>
<comment type="similarity">
    <text evidence="2">Belongs to the SurE nucleotidase family.</text>
</comment>
<dbReference type="PANTHER" id="PTHR30457:SF0">
    <property type="entry name" value="PHOSPHATASE, PUTATIVE (AFU_ORTHOLOGUE AFUA_4G01070)-RELATED"/>
    <property type="match status" value="1"/>
</dbReference>
<keyword evidence="4" id="KW-0479">Metal-binding</keyword>
<evidence type="ECO:0000313" key="9">
    <source>
        <dbReference type="Proteomes" id="UP000319828"/>
    </source>
</evidence>
<dbReference type="EMBL" id="VMKJ01000042">
    <property type="protein sequence ID" value="TVO33408.1"/>
    <property type="molecule type" value="Genomic_DNA"/>
</dbReference>
<feature type="domain" description="Survival protein SurE-like phosphatase/nucleotidase" evidence="7">
    <location>
        <begin position="28"/>
        <end position="232"/>
    </location>
</feature>
<dbReference type="InterPro" id="IPR002828">
    <property type="entry name" value="SurE-like_Pase/nucleotidase"/>
</dbReference>
<dbReference type="GO" id="GO:0008253">
    <property type="term" value="F:5'-nucleotidase activity"/>
    <property type="evidence" value="ECO:0007669"/>
    <property type="project" value="UniProtKB-EC"/>
</dbReference>
<sequence length="335" mass="34727">MNFKRNSFIAATILSGLIATPSAMALNIVLTNDDSWNTININTLKAELIKAGHSVVMSAPCGPQSGKGGSMIFMKATPVDERVGADGSIEYCVGETDGGLAFDDYVEGTPVMAALYGIDVAAQKVWGQAPDLVISGPNEGNNLGFMNNNSGTLGATMASLSRGIPAIAVSDGKHASEEGQAKLVAAAIVDLVKSLEENRPAGQPLLPAYTGLNVNTPADMSAHLGYKFTDVGWNGGGTELKFTNDLGSDPVVSSYVTGAMLAQGMSQDEAEAAFHSMYDGQIGLSFAMGPAGDENPNSEGVAVQEGYITISTIDGNVQASRAKVELTQQRLSGLK</sequence>
<evidence type="ECO:0000259" key="7">
    <source>
        <dbReference type="Pfam" id="PF01975"/>
    </source>
</evidence>
<evidence type="ECO:0000313" key="8">
    <source>
        <dbReference type="EMBL" id="TVO33408.1"/>
    </source>
</evidence>
<dbReference type="EC" id="3.1.3.5" evidence="3"/>
<dbReference type="Proteomes" id="UP000319828">
    <property type="component" value="Unassembled WGS sequence"/>
</dbReference>
<comment type="caution">
    <text evidence="8">The sequence shown here is derived from an EMBL/GenBank/DDBJ whole genome shotgun (WGS) entry which is preliminary data.</text>
</comment>
<organism evidence="8 9">
    <name type="scientific">Vibrio algivorus</name>
    <dbReference type="NCBI Taxonomy" id="1667024"/>
    <lineage>
        <taxon>Bacteria</taxon>
        <taxon>Pseudomonadati</taxon>
        <taxon>Pseudomonadota</taxon>
        <taxon>Gammaproteobacteria</taxon>
        <taxon>Vibrionales</taxon>
        <taxon>Vibrionaceae</taxon>
        <taxon>Vibrio</taxon>
    </lineage>
</organism>
<evidence type="ECO:0000256" key="3">
    <source>
        <dbReference type="ARBA" id="ARBA00012643"/>
    </source>
</evidence>
<dbReference type="RefSeq" id="WP_144388961.1">
    <property type="nucleotide sequence ID" value="NZ_CANNCB010000043.1"/>
</dbReference>
<comment type="catalytic activity">
    <reaction evidence="1">
        <text>a ribonucleoside 5'-phosphate + H2O = a ribonucleoside + phosphate</text>
        <dbReference type="Rhea" id="RHEA:12484"/>
        <dbReference type="ChEBI" id="CHEBI:15377"/>
        <dbReference type="ChEBI" id="CHEBI:18254"/>
        <dbReference type="ChEBI" id="CHEBI:43474"/>
        <dbReference type="ChEBI" id="CHEBI:58043"/>
        <dbReference type="EC" id="3.1.3.5"/>
    </reaction>
</comment>
<dbReference type="PANTHER" id="PTHR30457">
    <property type="entry name" value="5'-NUCLEOTIDASE SURE"/>
    <property type="match status" value="1"/>
</dbReference>
<reference evidence="8 9" key="1">
    <citation type="submission" date="2019-07" db="EMBL/GenBank/DDBJ databases">
        <title>The draft genome sequence of Vibrio algivorus M1486.</title>
        <authorList>
            <person name="Meng X."/>
        </authorList>
    </citation>
    <scope>NUCLEOTIDE SEQUENCE [LARGE SCALE GENOMIC DNA]</scope>
    <source>
        <strain evidence="8 9">M1486</strain>
    </source>
</reference>
<evidence type="ECO:0000256" key="6">
    <source>
        <dbReference type="SAM" id="SignalP"/>
    </source>
</evidence>
<keyword evidence="5" id="KW-0378">Hydrolase</keyword>